<feature type="transmembrane region" description="Helical" evidence="6">
    <location>
        <begin position="144"/>
        <end position="165"/>
    </location>
</feature>
<dbReference type="InterPro" id="IPR002528">
    <property type="entry name" value="MATE_fam"/>
</dbReference>
<name>A0A0R0BYE1_9GAMM</name>
<dbReference type="InterPro" id="IPR044644">
    <property type="entry name" value="DinF-like"/>
</dbReference>
<evidence type="ECO:0000256" key="2">
    <source>
        <dbReference type="ARBA" id="ARBA00010199"/>
    </source>
</evidence>
<dbReference type="PANTHER" id="PTHR42893">
    <property type="entry name" value="PROTEIN DETOXIFICATION 44, CHLOROPLASTIC-RELATED"/>
    <property type="match status" value="1"/>
</dbReference>
<feature type="transmembrane region" description="Helical" evidence="6">
    <location>
        <begin position="55"/>
        <end position="75"/>
    </location>
</feature>
<feature type="transmembrane region" description="Helical" evidence="6">
    <location>
        <begin position="254"/>
        <end position="273"/>
    </location>
</feature>
<dbReference type="OrthoDB" id="9789527at2"/>
<dbReference type="EMBL" id="LDJH01000008">
    <property type="protein sequence ID" value="KRG59002.1"/>
    <property type="molecule type" value="Genomic_DNA"/>
</dbReference>
<dbReference type="GO" id="GO:0005886">
    <property type="term" value="C:plasma membrane"/>
    <property type="evidence" value="ECO:0007669"/>
    <property type="project" value="TreeGrafter"/>
</dbReference>
<feature type="transmembrane region" description="Helical" evidence="6">
    <location>
        <begin position="172"/>
        <end position="193"/>
    </location>
</feature>
<keyword evidence="8" id="KW-1185">Reference proteome</keyword>
<organism evidence="7 8">
    <name type="scientific">Stenotrophomonas koreensis</name>
    <dbReference type="NCBI Taxonomy" id="266128"/>
    <lineage>
        <taxon>Bacteria</taxon>
        <taxon>Pseudomonadati</taxon>
        <taxon>Pseudomonadota</taxon>
        <taxon>Gammaproteobacteria</taxon>
        <taxon>Lysobacterales</taxon>
        <taxon>Lysobacteraceae</taxon>
        <taxon>Stenotrophomonas</taxon>
    </lineage>
</organism>
<dbReference type="AlphaFoldDB" id="A0A0R0BYE1"/>
<dbReference type="NCBIfam" id="TIGR00797">
    <property type="entry name" value="matE"/>
    <property type="match status" value="1"/>
</dbReference>
<feature type="transmembrane region" description="Helical" evidence="6">
    <location>
        <begin position="330"/>
        <end position="350"/>
    </location>
</feature>
<proteinExistence type="inferred from homology"/>
<dbReference type="GO" id="GO:0042910">
    <property type="term" value="F:xenobiotic transmembrane transporter activity"/>
    <property type="evidence" value="ECO:0007669"/>
    <property type="project" value="InterPro"/>
</dbReference>
<feature type="transmembrane region" description="Helical" evidence="6">
    <location>
        <begin position="199"/>
        <end position="219"/>
    </location>
</feature>
<evidence type="ECO:0000256" key="3">
    <source>
        <dbReference type="ARBA" id="ARBA00022692"/>
    </source>
</evidence>
<evidence type="ECO:0000256" key="4">
    <source>
        <dbReference type="ARBA" id="ARBA00022989"/>
    </source>
</evidence>
<keyword evidence="3 6" id="KW-0812">Transmembrane</keyword>
<feature type="transmembrane region" description="Helical" evidence="6">
    <location>
        <begin position="399"/>
        <end position="415"/>
    </location>
</feature>
<evidence type="ECO:0000256" key="1">
    <source>
        <dbReference type="ARBA" id="ARBA00004141"/>
    </source>
</evidence>
<comment type="similarity">
    <text evidence="2">Belongs to the multi antimicrobial extrusion (MATE) (TC 2.A.66.1) family.</text>
</comment>
<evidence type="ECO:0000313" key="8">
    <source>
        <dbReference type="Proteomes" id="UP000051254"/>
    </source>
</evidence>
<reference evidence="7 8" key="1">
    <citation type="submission" date="2015-05" db="EMBL/GenBank/DDBJ databases">
        <title>Genome sequencing and analysis of members of genus Stenotrophomonas.</title>
        <authorList>
            <person name="Patil P.P."/>
            <person name="Midha S."/>
            <person name="Patil P.B."/>
        </authorList>
    </citation>
    <scope>NUCLEOTIDE SEQUENCE [LARGE SCALE GENOMIC DNA]</scope>
    <source>
        <strain evidence="7 8">DSM 17805</strain>
    </source>
</reference>
<evidence type="ECO:0000313" key="7">
    <source>
        <dbReference type="EMBL" id="KRG59002.1"/>
    </source>
</evidence>
<feature type="transmembrane region" description="Helical" evidence="6">
    <location>
        <begin position="370"/>
        <end position="392"/>
    </location>
</feature>
<feature type="transmembrane region" description="Helical" evidence="6">
    <location>
        <begin position="28"/>
        <end position="49"/>
    </location>
</feature>
<sequence>MVSRSTPANPSPSSLPTRTTLARQAVPIILAGASVPLLGMVDTAVIGHYGSAAELGALAVGALLFNFLYWAFGFLRMATTGFVAQAAGGGQAVRLQAAVLRPLLLGLGIGLALWLLHAPLSLLFHTALGSTPALEARSDDYVAARIWGAPAALALYALCGSLIGLGRGGALLAVQLLLNGLNALLDIWFAGWLGMGLRGIGLGTAIAEWTSCALALWLLRQALREHGAGLRPAGWQWLGDRTAWRALWSANADLLLRTLCLLAGFAWFARQGSQLGEVVLAGNHLLLQLVAFCAFFLDGFAHVTEAHVGRAIGRGDRSGLGRVVRLGGELAAATALGLALLVLLCGGRIIAVLTDLAAVVAHAQAHLPWVAAYVLLSVAAFQLDGMFIGATATAPMRRSALYALLALVLCSWPAQQGWGSHGLWLAMLVFAVVRALVLLPAWRLLAARVGQGSAAI</sequence>
<dbReference type="STRING" id="266128.ABB25_05795"/>
<evidence type="ECO:0000256" key="5">
    <source>
        <dbReference type="ARBA" id="ARBA00023136"/>
    </source>
</evidence>
<dbReference type="GO" id="GO:0015297">
    <property type="term" value="F:antiporter activity"/>
    <property type="evidence" value="ECO:0007669"/>
    <property type="project" value="InterPro"/>
</dbReference>
<dbReference type="Pfam" id="PF01554">
    <property type="entry name" value="MatE"/>
    <property type="match status" value="2"/>
</dbReference>
<feature type="transmembrane region" description="Helical" evidence="6">
    <location>
        <begin position="285"/>
        <end position="309"/>
    </location>
</feature>
<feature type="transmembrane region" description="Helical" evidence="6">
    <location>
        <begin position="103"/>
        <end position="124"/>
    </location>
</feature>
<keyword evidence="4 6" id="KW-1133">Transmembrane helix</keyword>
<dbReference type="PANTHER" id="PTHR42893:SF46">
    <property type="entry name" value="PROTEIN DETOXIFICATION 44, CHLOROPLASTIC"/>
    <property type="match status" value="1"/>
</dbReference>
<evidence type="ECO:0000256" key="6">
    <source>
        <dbReference type="SAM" id="Phobius"/>
    </source>
</evidence>
<dbReference type="Proteomes" id="UP000051254">
    <property type="component" value="Unassembled WGS sequence"/>
</dbReference>
<comment type="caution">
    <text evidence="7">The sequence shown here is derived from an EMBL/GenBank/DDBJ whole genome shotgun (WGS) entry which is preliminary data.</text>
</comment>
<gene>
    <name evidence="7" type="ORF">ABB25_05795</name>
</gene>
<feature type="transmembrane region" description="Helical" evidence="6">
    <location>
        <begin position="421"/>
        <end position="442"/>
    </location>
</feature>
<accession>A0A0R0BYE1</accession>
<keyword evidence="5 6" id="KW-0472">Membrane</keyword>
<comment type="subcellular location">
    <subcellularLocation>
        <location evidence="1">Membrane</location>
        <topology evidence="1">Multi-pass membrane protein</topology>
    </subcellularLocation>
</comment>
<dbReference type="PATRIC" id="fig|266128.3.peg.2826"/>
<protein>
    <submittedName>
        <fullName evidence="7">Multidrug transporter MATE</fullName>
    </submittedName>
</protein>